<evidence type="ECO:0000256" key="3">
    <source>
        <dbReference type="ARBA" id="ARBA00022884"/>
    </source>
</evidence>
<comment type="caution">
    <text evidence="8">The sequence shown here is derived from an EMBL/GenBank/DDBJ whole genome shotgun (WGS) entry which is preliminary data.</text>
</comment>
<dbReference type="CDD" id="cd06087">
    <property type="entry name" value="KOW_RPS4"/>
    <property type="match status" value="1"/>
</dbReference>
<dbReference type="EMBL" id="JACDTQ010004070">
    <property type="protein sequence ID" value="KAF5910858.1"/>
    <property type="molecule type" value="Genomic_DNA"/>
</dbReference>
<dbReference type="InterPro" id="IPR032277">
    <property type="entry name" value="Ribosomal_eS4_C"/>
</dbReference>
<accession>A0A7J7E508</accession>
<evidence type="ECO:0008006" key="10">
    <source>
        <dbReference type="Google" id="ProtNLM"/>
    </source>
</evidence>
<dbReference type="AlphaFoldDB" id="A0A7J7E508"/>
<evidence type="ECO:0000313" key="9">
    <source>
        <dbReference type="Proteomes" id="UP000551758"/>
    </source>
</evidence>
<dbReference type="InterPro" id="IPR013845">
    <property type="entry name" value="Ribosomal_eS4_central_region"/>
</dbReference>
<dbReference type="GO" id="GO:0019843">
    <property type="term" value="F:rRNA binding"/>
    <property type="evidence" value="ECO:0007669"/>
    <property type="project" value="UniProtKB-KW"/>
</dbReference>
<keyword evidence="2" id="KW-0699">rRNA-binding</keyword>
<dbReference type="GO" id="GO:0022627">
    <property type="term" value="C:cytosolic small ribosomal subunit"/>
    <property type="evidence" value="ECO:0007669"/>
    <property type="project" value="TreeGrafter"/>
</dbReference>
<organism evidence="8 9">
    <name type="scientific">Diceros bicornis minor</name>
    <name type="common">South-central black rhinoceros</name>
    <dbReference type="NCBI Taxonomy" id="77932"/>
    <lineage>
        <taxon>Eukaryota</taxon>
        <taxon>Metazoa</taxon>
        <taxon>Chordata</taxon>
        <taxon>Craniata</taxon>
        <taxon>Vertebrata</taxon>
        <taxon>Euteleostomi</taxon>
        <taxon>Mammalia</taxon>
        <taxon>Eutheria</taxon>
        <taxon>Laurasiatheria</taxon>
        <taxon>Perissodactyla</taxon>
        <taxon>Rhinocerotidae</taxon>
        <taxon>Diceros</taxon>
    </lineage>
</organism>
<keyword evidence="5" id="KW-0687">Ribonucleoprotein</keyword>
<gene>
    <name evidence="8" type="ORF">HPG69_004949</name>
</gene>
<evidence type="ECO:0000259" key="6">
    <source>
        <dbReference type="Pfam" id="PF00900"/>
    </source>
</evidence>
<keyword evidence="3" id="KW-0694">RNA-binding</keyword>
<evidence type="ECO:0000259" key="7">
    <source>
        <dbReference type="Pfam" id="PF16121"/>
    </source>
</evidence>
<proteinExistence type="inferred from homology"/>
<dbReference type="Gene3D" id="3.10.290.10">
    <property type="entry name" value="RNA-binding S4 domain"/>
    <property type="match status" value="1"/>
</dbReference>
<dbReference type="FunFam" id="2.30.30.30:FF:000005">
    <property type="entry name" value="40S ribosomal protein S4"/>
    <property type="match status" value="1"/>
</dbReference>
<dbReference type="GO" id="GO:0006412">
    <property type="term" value="P:translation"/>
    <property type="evidence" value="ECO:0007669"/>
    <property type="project" value="InterPro"/>
</dbReference>
<comment type="similarity">
    <text evidence="1">Belongs to the eukaryotic ribosomal protein eS4 family.</text>
</comment>
<dbReference type="Gene3D" id="2.30.30.30">
    <property type="match status" value="1"/>
</dbReference>
<name>A0A7J7E508_DICBM</name>
<dbReference type="InterPro" id="IPR038237">
    <property type="entry name" value="Ribosomal_eS4_central_sf"/>
</dbReference>
<feature type="domain" description="Small ribosomal subunit protein eS4 central region" evidence="6">
    <location>
        <begin position="46"/>
        <end position="74"/>
    </location>
</feature>
<evidence type="ECO:0000256" key="2">
    <source>
        <dbReference type="ARBA" id="ARBA00022730"/>
    </source>
</evidence>
<dbReference type="Proteomes" id="UP000551758">
    <property type="component" value="Unassembled WGS sequence"/>
</dbReference>
<dbReference type="PANTHER" id="PTHR11581">
    <property type="entry name" value="30S/40S RIBOSOMAL PROTEIN S4"/>
    <property type="match status" value="1"/>
</dbReference>
<sequence length="223" mass="25274">MDVISIDKTGENFHLICVTKGCFAVHHITPEEAKYTLCKEPLIWWTRDAHTIRYTDSLIKVNDTIQIDLETGKITDFIKFDTGNLCIVTRGVNLGKIGMITNRERHPGSFDVVHRKDANGNSFASWLSNIFVFGKGNKPWISLAHGKGSTSPLLKRETKDWQPNRAVSEMISSCVDKEKTKSFPVVLIQILRLSSIKEDELKLYKFVHVPMTFSVLGLFAQIH</sequence>
<dbReference type="Pfam" id="PF16121">
    <property type="entry name" value="40S_S4_C"/>
    <property type="match status" value="1"/>
</dbReference>
<dbReference type="Pfam" id="PF00900">
    <property type="entry name" value="Ribosomal_S4e"/>
    <property type="match status" value="2"/>
</dbReference>
<keyword evidence="4" id="KW-0689">Ribosomal protein</keyword>
<dbReference type="PANTHER" id="PTHR11581:SF0">
    <property type="entry name" value="SMALL RIBOSOMAL SUBUNIT PROTEIN ES4"/>
    <property type="match status" value="1"/>
</dbReference>
<dbReference type="InterPro" id="IPR041982">
    <property type="entry name" value="Ribosomal_eS4_KOW"/>
</dbReference>
<evidence type="ECO:0000256" key="4">
    <source>
        <dbReference type="ARBA" id="ARBA00022980"/>
    </source>
</evidence>
<dbReference type="Gene3D" id="2.40.50.740">
    <property type="match status" value="1"/>
</dbReference>
<evidence type="ECO:0000256" key="5">
    <source>
        <dbReference type="ARBA" id="ARBA00023274"/>
    </source>
</evidence>
<evidence type="ECO:0000313" key="8">
    <source>
        <dbReference type="EMBL" id="KAF5910858.1"/>
    </source>
</evidence>
<dbReference type="InterPro" id="IPR014722">
    <property type="entry name" value="Rib_uL2_dom2"/>
</dbReference>
<dbReference type="GO" id="GO:0003735">
    <property type="term" value="F:structural constituent of ribosome"/>
    <property type="evidence" value="ECO:0007669"/>
    <property type="project" value="InterPro"/>
</dbReference>
<feature type="domain" description="Small ribosomal subunit protein eS4 C-terminal" evidence="7">
    <location>
        <begin position="117"/>
        <end position="148"/>
    </location>
</feature>
<feature type="domain" description="Small ribosomal subunit protein eS4 central region" evidence="6">
    <location>
        <begin position="9"/>
        <end position="39"/>
    </location>
</feature>
<dbReference type="InterPro" id="IPR036986">
    <property type="entry name" value="S4_RNA-bd_sf"/>
</dbReference>
<dbReference type="InterPro" id="IPR000876">
    <property type="entry name" value="Ribosomal_eS4"/>
</dbReference>
<keyword evidence="9" id="KW-1185">Reference proteome</keyword>
<reference evidence="8 9" key="1">
    <citation type="journal article" date="2020" name="Mol. Biol. Evol.">
        <title>Interspecific Gene Flow and the Evolution of Specialization in Black and White Rhinoceros.</title>
        <authorList>
            <person name="Moodley Y."/>
            <person name="Westbury M.V."/>
            <person name="Russo I.M."/>
            <person name="Gopalakrishnan S."/>
            <person name="Rakotoarivelo A."/>
            <person name="Olsen R.A."/>
            <person name="Prost S."/>
            <person name="Tunstall T."/>
            <person name="Ryder O.A."/>
            <person name="Dalen L."/>
            <person name="Bruford M.W."/>
        </authorList>
    </citation>
    <scope>NUCLEOTIDE SEQUENCE [LARGE SCALE GENOMIC DNA]</scope>
    <source>
        <strain evidence="8">SBR-YM</strain>
        <tissue evidence="8">Skin</tissue>
    </source>
</reference>
<protein>
    <recommendedName>
        <fullName evidence="10">Ribosomal protein S4</fullName>
    </recommendedName>
</protein>
<evidence type="ECO:0000256" key="1">
    <source>
        <dbReference type="ARBA" id="ARBA00007500"/>
    </source>
</evidence>